<feature type="non-terminal residue" evidence="1">
    <location>
        <position position="1"/>
    </location>
</feature>
<sequence>CGDAALYASPDDPDAWFDHIMRLASESELRARMIGRGYEEVERYRWRESAARYLRAMAALDGGEYGGSCNLVLAEASPEPL</sequence>
<proteinExistence type="predicted"/>
<reference evidence="1" key="1">
    <citation type="journal article" date="2013" name="Environ. Microbiol.">
        <title>Seasonally variable intestinal metagenomes of the red palm weevil (Rhynchophorus ferrugineus).</title>
        <authorList>
            <person name="Jia S."/>
            <person name="Zhang X."/>
            <person name="Zhang G."/>
            <person name="Yin A."/>
            <person name="Zhang S."/>
            <person name="Li F."/>
            <person name="Wang L."/>
            <person name="Zhao D."/>
            <person name="Yun Q."/>
            <person name="Tala"/>
            <person name="Wang J."/>
            <person name="Sun G."/>
            <person name="Baabdullah M."/>
            <person name="Yu X."/>
            <person name="Hu S."/>
            <person name="Al-Mssallem I.S."/>
            <person name="Yu J."/>
        </authorList>
    </citation>
    <scope>NUCLEOTIDE SEQUENCE</scope>
</reference>
<organism evidence="1">
    <name type="scientific">uncultured Rhizobium sp</name>
    <dbReference type="NCBI Taxonomy" id="155567"/>
    <lineage>
        <taxon>Bacteria</taxon>
        <taxon>Pseudomonadati</taxon>
        <taxon>Pseudomonadota</taxon>
        <taxon>Alphaproteobacteria</taxon>
        <taxon>Hyphomicrobiales</taxon>
        <taxon>Rhizobiaceae</taxon>
        <taxon>Rhizobium/Agrobacterium group</taxon>
        <taxon>Rhizobium</taxon>
        <taxon>environmental samples</taxon>
    </lineage>
</organism>
<evidence type="ECO:0000313" key="1">
    <source>
        <dbReference type="EMBL" id="AIA87540.1"/>
    </source>
</evidence>
<dbReference type="Gene3D" id="3.40.50.2000">
    <property type="entry name" value="Glycogen Phosphorylase B"/>
    <property type="match status" value="2"/>
</dbReference>
<dbReference type="EMBL" id="KF120268">
    <property type="protein sequence ID" value="AIA87540.1"/>
    <property type="molecule type" value="Genomic_DNA"/>
</dbReference>
<dbReference type="AlphaFoldDB" id="A0A060C3D7"/>
<name>A0A060C3D7_9HYPH</name>
<protein>
    <submittedName>
        <fullName evidence="1">CAZy families GT4 protein</fullName>
    </submittedName>
</protein>
<dbReference type="SUPFAM" id="SSF53756">
    <property type="entry name" value="UDP-Glycosyltransferase/glycogen phosphorylase"/>
    <property type="match status" value="1"/>
</dbReference>
<accession>A0A060C3D7</accession>